<dbReference type="Proteomes" id="UP000586976">
    <property type="component" value="Unassembled WGS sequence"/>
</dbReference>
<evidence type="ECO:0000313" key="2">
    <source>
        <dbReference type="Proteomes" id="UP000586976"/>
    </source>
</evidence>
<organism evidence="1 2">
    <name type="scientific">Streptomyces himalayensis subsp. aureolus</name>
    <dbReference type="NCBI Taxonomy" id="2758039"/>
    <lineage>
        <taxon>Bacteria</taxon>
        <taxon>Bacillati</taxon>
        <taxon>Actinomycetota</taxon>
        <taxon>Actinomycetes</taxon>
        <taxon>Kitasatosporales</taxon>
        <taxon>Streptomycetaceae</taxon>
        <taxon>Streptomyces</taxon>
        <taxon>Streptomyces himalayensis</taxon>
    </lineage>
</organism>
<dbReference type="EMBL" id="JACEQY010000130">
    <property type="protein sequence ID" value="MBA4867335.1"/>
    <property type="molecule type" value="Genomic_DNA"/>
</dbReference>
<proteinExistence type="predicted"/>
<dbReference type="AlphaFoldDB" id="A0A7W2D9R5"/>
<keyword evidence="2" id="KW-1185">Reference proteome</keyword>
<comment type="caution">
    <text evidence="1">The sequence shown here is derived from an EMBL/GenBank/DDBJ whole genome shotgun (WGS) entry which is preliminary data.</text>
</comment>
<dbReference type="RefSeq" id="WP_181868653.1">
    <property type="nucleotide sequence ID" value="NZ_JACEQY010000130.1"/>
</dbReference>
<accession>A0A7W2D9R5</accession>
<sequence>MALLALAGSTSPAHADATVKDGKVGLIVKGKELSVNRAGGWMDGHGTGVRARLYTVHNGVRNDITKWKDATPVSAGMTKFSNVDWNLRGRTFRHGTWLCVEFNKTDGTPCAKIHR</sequence>
<reference evidence="1 2" key="1">
    <citation type="submission" date="2020-07" db="EMBL/GenBank/DDBJ databases">
        <title>Streptomyces isolated from Indian soil.</title>
        <authorList>
            <person name="Mandal S."/>
            <person name="Maiti P.K."/>
        </authorList>
    </citation>
    <scope>NUCLEOTIDE SEQUENCE [LARGE SCALE GENOMIC DNA]</scope>
    <source>
        <strain evidence="1 2">PSKA54</strain>
    </source>
</reference>
<evidence type="ECO:0000313" key="1">
    <source>
        <dbReference type="EMBL" id="MBA4867335.1"/>
    </source>
</evidence>
<protein>
    <submittedName>
        <fullName evidence="1">Uncharacterized protein</fullName>
    </submittedName>
</protein>
<name>A0A7W2D9R5_9ACTN</name>
<gene>
    <name evidence="1" type="ORF">H1V43_39950</name>
</gene>